<dbReference type="EMBL" id="CP032101">
    <property type="protein sequence ID" value="AXX87929.1"/>
    <property type="molecule type" value="Genomic_DNA"/>
</dbReference>
<dbReference type="Proteomes" id="UP000224740">
    <property type="component" value="Unassembled WGS sequence"/>
</dbReference>
<dbReference type="RefSeq" id="WP_099310374.1">
    <property type="nucleotide sequence ID" value="NZ_CP032101.1"/>
</dbReference>
<reference evidence="2 5" key="3">
    <citation type="submission" date="2018-08" db="EMBL/GenBank/DDBJ databases">
        <title>Complete genome of the Arcobacter marinus type strain JCM 15502.</title>
        <authorList>
            <person name="Miller W.G."/>
            <person name="Yee E."/>
            <person name="Huynh S."/>
            <person name="Parker C.T."/>
        </authorList>
    </citation>
    <scope>NUCLEOTIDE SEQUENCE [LARGE SCALE GENOMIC DNA]</scope>
    <source>
        <strain evidence="2 5">JCM 15502</strain>
    </source>
</reference>
<accession>A0A347TMV1</accession>
<reference evidence="4" key="1">
    <citation type="submission" date="2017-09" db="EMBL/GenBank/DDBJ databases">
        <title>Arcobacter canalis sp. nov., a new species isolated from a water canal contaminated with urban sewage.</title>
        <authorList>
            <person name="Perez-Cataluna A."/>
            <person name="Salas-Masso N."/>
            <person name="Figueras M.J."/>
        </authorList>
    </citation>
    <scope>NUCLEOTIDE SEQUENCE [LARGE SCALE GENOMIC DNA]</scope>
    <source>
        <strain evidence="4">CECT 7727</strain>
    </source>
</reference>
<organism evidence="2 5">
    <name type="scientific">Malaciobacter marinus</name>
    <dbReference type="NCBI Taxonomy" id="505249"/>
    <lineage>
        <taxon>Bacteria</taxon>
        <taxon>Pseudomonadati</taxon>
        <taxon>Campylobacterota</taxon>
        <taxon>Epsilonproteobacteria</taxon>
        <taxon>Campylobacterales</taxon>
        <taxon>Arcobacteraceae</taxon>
        <taxon>Malaciobacter</taxon>
    </lineage>
</organism>
<evidence type="ECO:0008006" key="6">
    <source>
        <dbReference type="Google" id="ProtNLM"/>
    </source>
</evidence>
<evidence type="ECO:0000313" key="2">
    <source>
        <dbReference type="EMBL" id="AXX87929.1"/>
    </source>
</evidence>
<evidence type="ECO:0000256" key="1">
    <source>
        <dbReference type="SAM" id="SignalP"/>
    </source>
</evidence>
<evidence type="ECO:0000313" key="3">
    <source>
        <dbReference type="EMBL" id="PHO15984.1"/>
    </source>
</evidence>
<feature type="signal peptide" evidence="1">
    <location>
        <begin position="1"/>
        <end position="18"/>
    </location>
</feature>
<evidence type="ECO:0000313" key="4">
    <source>
        <dbReference type="Proteomes" id="UP000224740"/>
    </source>
</evidence>
<proteinExistence type="predicted"/>
<keyword evidence="4" id="KW-1185">Reference proteome</keyword>
<gene>
    <name evidence="2" type="ORF">AMRN_2217</name>
    <name evidence="3" type="ORF">CPH92_03360</name>
</gene>
<sequence length="111" mass="13183">MKKFIVVLFISLFSFAIASEQEEIENVDCVILKDENSIICKYIQERVEFDKNVTFIWIDPDEEISRSREMTIPAGHGSIYDFRYVDGRKKGIWTFKVKDQDKVYETKFEIK</sequence>
<feature type="chain" id="PRO_5017750155" description="DUF2914 domain-containing protein" evidence="1">
    <location>
        <begin position="19"/>
        <end position="111"/>
    </location>
</feature>
<dbReference type="KEGG" id="amar:AMRN_2217"/>
<keyword evidence="1" id="KW-0732">Signal</keyword>
<protein>
    <recommendedName>
        <fullName evidence="6">DUF2914 domain-containing protein</fullName>
    </recommendedName>
</protein>
<dbReference type="EMBL" id="NXAO01000015">
    <property type="protein sequence ID" value="PHO15984.1"/>
    <property type="molecule type" value="Genomic_DNA"/>
</dbReference>
<evidence type="ECO:0000313" key="5">
    <source>
        <dbReference type="Proteomes" id="UP000264693"/>
    </source>
</evidence>
<name>A0A347TMV1_9BACT</name>
<dbReference type="Proteomes" id="UP000264693">
    <property type="component" value="Chromosome"/>
</dbReference>
<reference evidence="3" key="2">
    <citation type="submission" date="2017-09" db="EMBL/GenBank/DDBJ databases">
        <authorList>
            <person name="Perez-Cataluna A."/>
            <person name="Figueras M.J."/>
            <person name="Salas-Masso N."/>
        </authorList>
    </citation>
    <scope>NUCLEOTIDE SEQUENCE</scope>
    <source>
        <strain evidence="3">CECT 7727</strain>
    </source>
</reference>
<dbReference type="AlphaFoldDB" id="A0A347TMV1"/>